<keyword evidence="2" id="KW-1185">Reference proteome</keyword>
<dbReference type="EMBL" id="CP001720">
    <property type="protein sequence ID" value="ACV64385.1"/>
    <property type="molecule type" value="Genomic_DNA"/>
</dbReference>
<dbReference type="HOGENOM" id="CLU_2600311_0_0_9"/>
<protein>
    <recommendedName>
        <fullName evidence="3">XRE family transcriptional regulator</fullName>
    </recommendedName>
</protein>
<sequence length="79" mass="9074">MEIALRNCIQEAREAYNIPRRVAEVVLNCGTRVLENYEQHKSRTPLEVTRKAAEEFKALRLGFVIEDMEVLVKKDKAAA</sequence>
<gene>
    <name evidence="1" type="ordered locus">Dtox_3676</name>
</gene>
<accession>C8VWM1</accession>
<name>C8VWM1_DESAS</name>
<evidence type="ECO:0000313" key="1">
    <source>
        <dbReference type="EMBL" id="ACV64385.1"/>
    </source>
</evidence>
<reference evidence="1 2" key="1">
    <citation type="journal article" date="2009" name="Stand. Genomic Sci.">
        <title>Complete genome sequence of Desulfotomaculum acetoxidans type strain (5575).</title>
        <authorList>
            <person name="Spring S."/>
            <person name="Lapidus A."/>
            <person name="Schroder M."/>
            <person name="Gleim D."/>
            <person name="Sims D."/>
            <person name="Meincke L."/>
            <person name="Glavina Del Rio T."/>
            <person name="Tice H."/>
            <person name="Copeland A."/>
            <person name="Cheng J.F."/>
            <person name="Lucas S."/>
            <person name="Chen F."/>
            <person name="Nolan M."/>
            <person name="Bruce D."/>
            <person name="Goodwin L."/>
            <person name="Pitluck S."/>
            <person name="Ivanova N."/>
            <person name="Mavromatis K."/>
            <person name="Mikhailova N."/>
            <person name="Pati A."/>
            <person name="Chen A."/>
            <person name="Palaniappan K."/>
            <person name="Land M."/>
            <person name="Hauser L."/>
            <person name="Chang Y.J."/>
            <person name="Jeffries C.D."/>
            <person name="Chain P."/>
            <person name="Saunders E."/>
            <person name="Brettin T."/>
            <person name="Detter J.C."/>
            <person name="Goker M."/>
            <person name="Bristow J."/>
            <person name="Eisen J.A."/>
            <person name="Markowitz V."/>
            <person name="Hugenholtz P."/>
            <person name="Kyrpides N.C."/>
            <person name="Klenk H.P."/>
            <person name="Han C."/>
        </authorList>
    </citation>
    <scope>NUCLEOTIDE SEQUENCE [LARGE SCALE GENOMIC DNA]</scope>
    <source>
        <strain evidence="2">ATCC 49208 / DSM 771 / VKM B-1644</strain>
    </source>
</reference>
<evidence type="ECO:0008006" key="3">
    <source>
        <dbReference type="Google" id="ProtNLM"/>
    </source>
</evidence>
<dbReference type="RefSeq" id="WP_015759072.1">
    <property type="nucleotide sequence ID" value="NC_013216.1"/>
</dbReference>
<dbReference type="STRING" id="485916.Dtox_3676"/>
<dbReference type="Proteomes" id="UP000002217">
    <property type="component" value="Chromosome"/>
</dbReference>
<proteinExistence type="predicted"/>
<evidence type="ECO:0000313" key="2">
    <source>
        <dbReference type="Proteomes" id="UP000002217"/>
    </source>
</evidence>
<organism evidence="1 2">
    <name type="scientific">Desulfofarcimen acetoxidans (strain ATCC 49208 / DSM 771 / KCTC 5769 / VKM B-1644 / 5575)</name>
    <name type="common">Desulfotomaculum acetoxidans</name>
    <dbReference type="NCBI Taxonomy" id="485916"/>
    <lineage>
        <taxon>Bacteria</taxon>
        <taxon>Bacillati</taxon>
        <taxon>Bacillota</taxon>
        <taxon>Clostridia</taxon>
        <taxon>Eubacteriales</taxon>
        <taxon>Peptococcaceae</taxon>
        <taxon>Desulfofarcimen</taxon>
    </lineage>
</organism>
<dbReference type="AlphaFoldDB" id="C8VWM1"/>
<dbReference type="KEGG" id="dae:Dtox_3676"/>